<proteinExistence type="inferred from homology"/>
<organism evidence="9 10">
    <name type="scientific">Pseudoxanthomonas taiwanensis J19</name>
    <dbReference type="NCBI Taxonomy" id="935569"/>
    <lineage>
        <taxon>Bacteria</taxon>
        <taxon>Pseudomonadati</taxon>
        <taxon>Pseudomonadota</taxon>
        <taxon>Gammaproteobacteria</taxon>
        <taxon>Lysobacterales</taxon>
        <taxon>Lysobacteraceae</taxon>
        <taxon>Pseudoxanthomonas</taxon>
    </lineage>
</organism>
<dbReference type="InterPro" id="IPR001189">
    <property type="entry name" value="Mn/Fe_SOD"/>
</dbReference>
<dbReference type="SUPFAM" id="SSF54719">
    <property type="entry name" value="Fe,Mn superoxide dismutase (SOD), C-terminal domain"/>
    <property type="match status" value="1"/>
</dbReference>
<feature type="domain" description="Manganese/iron superoxide dismutase C-terminal" evidence="8">
    <location>
        <begin position="88"/>
        <end position="189"/>
    </location>
</feature>
<dbReference type="RefSeq" id="WP_019397743.1">
    <property type="nucleotide sequence ID" value="NZ_VLJS01000055.1"/>
</dbReference>
<feature type="binding site" evidence="5">
    <location>
        <position position="27"/>
    </location>
    <ligand>
        <name>Mn(2+)</name>
        <dbReference type="ChEBI" id="CHEBI:29035"/>
    </ligand>
</feature>
<keyword evidence="10" id="KW-1185">Reference proteome</keyword>
<dbReference type="GO" id="GO:0046872">
    <property type="term" value="F:metal ion binding"/>
    <property type="evidence" value="ECO:0007669"/>
    <property type="project" value="UniProtKB-KW"/>
</dbReference>
<keyword evidence="2 5" id="KW-0479">Metal-binding</keyword>
<evidence type="ECO:0000256" key="2">
    <source>
        <dbReference type="ARBA" id="ARBA00022723"/>
    </source>
</evidence>
<protein>
    <recommendedName>
        <fullName evidence="6">Superoxide dismutase</fullName>
        <ecNumber evidence="6">1.15.1.1</ecNumber>
    </recommendedName>
</protein>
<accession>A0A562DLJ7</accession>
<dbReference type="InterPro" id="IPR036324">
    <property type="entry name" value="Mn/Fe_SOD_N_sf"/>
</dbReference>
<dbReference type="PRINTS" id="PR01703">
    <property type="entry name" value="MNSODISMTASE"/>
</dbReference>
<reference evidence="9 10" key="1">
    <citation type="submission" date="2019-07" db="EMBL/GenBank/DDBJ databases">
        <title>Genome sequencing of lignin-degrading bacterial isolates.</title>
        <authorList>
            <person name="Gladden J."/>
        </authorList>
    </citation>
    <scope>NUCLEOTIDE SEQUENCE [LARGE SCALE GENOMIC DNA]</scope>
    <source>
        <strain evidence="9 10">J19</strain>
    </source>
</reference>
<dbReference type="PANTHER" id="PTHR42769:SF3">
    <property type="entry name" value="SUPEROXIDE DISMUTASE [FE] 2, CHLOROPLASTIC"/>
    <property type="match status" value="1"/>
</dbReference>
<dbReference type="EC" id="1.15.1.1" evidence="6"/>
<comment type="caution">
    <text evidence="9">The sequence shown here is derived from an EMBL/GenBank/DDBJ whole genome shotgun (WGS) entry which is preliminary data.</text>
</comment>
<dbReference type="InterPro" id="IPR019831">
    <property type="entry name" value="Mn/Fe_SOD_N"/>
</dbReference>
<sequence length="191" mass="21093">MPFELPDLPYARTALEPHVSAAALEAHRGVHREHVEALNRLLPGSGLEALALPELLRRAQGRLAEAAAEAWNHAFYWSCMSPRGGGEPRGALADLLARRYGNLAGFRAEFERMALAQPGPGWAWLVQRPDGSPGILVTRGASTPATGSDTPLLACDLWEHAWWMDHQDDRAAYLAGFWKVVDWEAVARRLR</sequence>
<dbReference type="SUPFAM" id="SSF46609">
    <property type="entry name" value="Fe,Mn superoxide dismutase (SOD), N-terminal domain"/>
    <property type="match status" value="1"/>
</dbReference>
<dbReference type="Proteomes" id="UP000321583">
    <property type="component" value="Unassembled WGS sequence"/>
</dbReference>
<dbReference type="AlphaFoldDB" id="A0A562DLJ7"/>
<evidence type="ECO:0000256" key="3">
    <source>
        <dbReference type="ARBA" id="ARBA00023002"/>
    </source>
</evidence>
<evidence type="ECO:0000256" key="1">
    <source>
        <dbReference type="ARBA" id="ARBA00008714"/>
    </source>
</evidence>
<comment type="function">
    <text evidence="6">Destroys radicals which are normally produced within the cells and which are toxic to biological systems.</text>
</comment>
<comment type="similarity">
    <text evidence="1 6">Belongs to the iron/manganese superoxide dismutase family.</text>
</comment>
<dbReference type="InterPro" id="IPR019832">
    <property type="entry name" value="Mn/Fe_SOD_C"/>
</dbReference>
<dbReference type="GO" id="GO:0004784">
    <property type="term" value="F:superoxide dismutase activity"/>
    <property type="evidence" value="ECO:0007669"/>
    <property type="project" value="UniProtKB-EC"/>
</dbReference>
<dbReference type="Gene3D" id="1.10.287.990">
    <property type="entry name" value="Fe,Mn superoxide dismutase (SOD) domain"/>
    <property type="match status" value="1"/>
</dbReference>
<dbReference type="PANTHER" id="PTHR42769">
    <property type="entry name" value="SUPEROXIDE DISMUTASE"/>
    <property type="match status" value="1"/>
</dbReference>
<feature type="domain" description="Manganese/iron superoxide dismutase N-terminal" evidence="7">
    <location>
        <begin position="3"/>
        <end position="81"/>
    </location>
</feature>
<evidence type="ECO:0000256" key="4">
    <source>
        <dbReference type="ARBA" id="ARBA00049204"/>
    </source>
</evidence>
<comment type="catalytic activity">
    <reaction evidence="4 6">
        <text>2 superoxide + 2 H(+) = H2O2 + O2</text>
        <dbReference type="Rhea" id="RHEA:20696"/>
        <dbReference type="ChEBI" id="CHEBI:15378"/>
        <dbReference type="ChEBI" id="CHEBI:15379"/>
        <dbReference type="ChEBI" id="CHEBI:16240"/>
        <dbReference type="ChEBI" id="CHEBI:18421"/>
        <dbReference type="EC" id="1.15.1.1"/>
    </reaction>
</comment>
<keyword evidence="3 6" id="KW-0560">Oxidoreductase</keyword>
<name>A0A562DLJ7_9GAMM</name>
<gene>
    <name evidence="9" type="ORF">L613_002700000130</name>
</gene>
<evidence type="ECO:0000259" key="7">
    <source>
        <dbReference type="Pfam" id="PF00081"/>
    </source>
</evidence>
<evidence type="ECO:0000259" key="8">
    <source>
        <dbReference type="Pfam" id="PF02777"/>
    </source>
</evidence>
<feature type="binding site" evidence="5">
    <location>
        <position position="156"/>
    </location>
    <ligand>
        <name>Mn(2+)</name>
        <dbReference type="ChEBI" id="CHEBI:29035"/>
    </ligand>
</feature>
<dbReference type="Gene3D" id="3.55.40.20">
    <property type="entry name" value="Iron/manganese superoxide dismutase, C-terminal domain"/>
    <property type="match status" value="1"/>
</dbReference>
<feature type="binding site" evidence="5">
    <location>
        <position position="160"/>
    </location>
    <ligand>
        <name>Mn(2+)</name>
        <dbReference type="ChEBI" id="CHEBI:29035"/>
    </ligand>
</feature>
<evidence type="ECO:0000256" key="6">
    <source>
        <dbReference type="RuleBase" id="RU000414"/>
    </source>
</evidence>
<dbReference type="Pfam" id="PF00081">
    <property type="entry name" value="Sod_Fe_N"/>
    <property type="match status" value="1"/>
</dbReference>
<dbReference type="OrthoDB" id="9803125at2"/>
<evidence type="ECO:0000313" key="10">
    <source>
        <dbReference type="Proteomes" id="UP000321583"/>
    </source>
</evidence>
<dbReference type="EMBL" id="VLJS01000055">
    <property type="protein sequence ID" value="TWH10393.1"/>
    <property type="molecule type" value="Genomic_DNA"/>
</dbReference>
<dbReference type="InterPro" id="IPR036314">
    <property type="entry name" value="SOD_C_sf"/>
</dbReference>
<dbReference type="Pfam" id="PF02777">
    <property type="entry name" value="Sod_Fe_C"/>
    <property type="match status" value="1"/>
</dbReference>
<evidence type="ECO:0000256" key="5">
    <source>
        <dbReference type="PIRSR" id="PIRSR000349-1"/>
    </source>
</evidence>
<evidence type="ECO:0000313" key="9">
    <source>
        <dbReference type="EMBL" id="TWH10393.1"/>
    </source>
</evidence>
<feature type="binding site" evidence="5">
    <location>
        <position position="73"/>
    </location>
    <ligand>
        <name>Mn(2+)</name>
        <dbReference type="ChEBI" id="CHEBI:29035"/>
    </ligand>
</feature>
<dbReference type="PIRSF" id="PIRSF000349">
    <property type="entry name" value="SODismutase"/>
    <property type="match status" value="1"/>
</dbReference>